<keyword evidence="12" id="KW-1185">Reference proteome</keyword>
<evidence type="ECO:0000256" key="4">
    <source>
        <dbReference type="ARBA" id="ARBA00022980"/>
    </source>
</evidence>
<keyword evidence="5" id="KW-0496">Mitochondrion</keyword>
<dbReference type="AlphaFoldDB" id="A0A7J7VBW0"/>
<evidence type="ECO:0000256" key="7">
    <source>
        <dbReference type="ARBA" id="ARBA00035188"/>
    </source>
</evidence>
<evidence type="ECO:0000256" key="1">
    <source>
        <dbReference type="ARBA" id="ARBA00004173"/>
    </source>
</evidence>
<accession>A0A7J7VBW0</accession>
<dbReference type="GO" id="GO:0003735">
    <property type="term" value="F:structural constituent of ribosome"/>
    <property type="evidence" value="ECO:0007669"/>
    <property type="project" value="InterPro"/>
</dbReference>
<evidence type="ECO:0000256" key="5">
    <source>
        <dbReference type="ARBA" id="ARBA00023128"/>
    </source>
</evidence>
<dbReference type="InterPro" id="IPR036249">
    <property type="entry name" value="Thioredoxin-like_sf"/>
</dbReference>
<evidence type="ECO:0000256" key="3">
    <source>
        <dbReference type="ARBA" id="ARBA00022946"/>
    </source>
</evidence>
<dbReference type="PANTHER" id="PTHR21396:SF2">
    <property type="entry name" value="LARGE RIBOSOMAL SUBUNIT PROTEIN ML43"/>
    <property type="match status" value="1"/>
</dbReference>
<reference evidence="11 12" key="1">
    <citation type="journal article" date="2020" name="Nature">
        <title>Six reference-quality genomes reveal evolution of bat adaptations.</title>
        <authorList>
            <person name="Jebb D."/>
            <person name="Huang Z."/>
            <person name="Pippel M."/>
            <person name="Hughes G.M."/>
            <person name="Lavrichenko K."/>
            <person name="Devanna P."/>
            <person name="Winkler S."/>
            <person name="Jermiin L.S."/>
            <person name="Skirmuntt E.C."/>
            <person name="Katzourakis A."/>
            <person name="Burkitt-Gray L."/>
            <person name="Ray D.A."/>
            <person name="Sullivan K.A.M."/>
            <person name="Roscito J.G."/>
            <person name="Kirilenko B.M."/>
            <person name="Davalos L.M."/>
            <person name="Corthals A.P."/>
            <person name="Power M.L."/>
            <person name="Jones G."/>
            <person name="Ransome R.D."/>
            <person name="Dechmann D.K.N."/>
            <person name="Locatelli A.G."/>
            <person name="Puechmaille S.J."/>
            <person name="Fedrigo O."/>
            <person name="Jarvis E.D."/>
            <person name="Hiller M."/>
            <person name="Vernes S.C."/>
            <person name="Myers E.W."/>
            <person name="Teeling E.C."/>
        </authorList>
    </citation>
    <scope>NUCLEOTIDE SEQUENCE [LARGE SCALE GENOMIC DNA]</scope>
    <source>
        <strain evidence="11">MPipKuh1</strain>
        <tissue evidence="11">Flight muscle</tissue>
    </source>
</reference>
<comment type="similarity">
    <text evidence="2">Belongs to the mitochondrion-specific ribosomal protein mL43 family.</text>
</comment>
<dbReference type="GO" id="GO:0005743">
    <property type="term" value="C:mitochondrial inner membrane"/>
    <property type="evidence" value="ECO:0007669"/>
    <property type="project" value="UniProtKB-ARBA"/>
</dbReference>
<gene>
    <name evidence="11" type="ORF">mPipKuh1_011777</name>
</gene>
<dbReference type="EMBL" id="JACAGB010000015">
    <property type="protein sequence ID" value="KAF6322604.1"/>
    <property type="molecule type" value="Genomic_DNA"/>
</dbReference>
<dbReference type="Gene3D" id="3.40.30.10">
    <property type="entry name" value="Glutaredoxin"/>
    <property type="match status" value="1"/>
</dbReference>
<proteinExistence type="inferred from homology"/>
<dbReference type="SUPFAM" id="SSF52833">
    <property type="entry name" value="Thioredoxin-like"/>
    <property type="match status" value="1"/>
</dbReference>
<comment type="caution">
    <text evidence="11">The sequence shown here is derived from an EMBL/GenBank/DDBJ whole genome shotgun (WGS) entry which is preliminary data.</text>
</comment>
<keyword evidence="3" id="KW-0809">Transit peptide</keyword>
<keyword evidence="4 11" id="KW-0689">Ribosomal protein</keyword>
<feature type="region of interest" description="Disordered" evidence="9">
    <location>
        <begin position="121"/>
        <end position="154"/>
    </location>
</feature>
<sequence>MTARGTPSRFLTSVLHNGLGRYVQQLQRLSFSLSRDAPSSRGAREFVEREVADFARQNPGVVIYVNARPCHVPRVVAEYLNGAVREESLNAKSVEEITALVKKLASQSGLDIIRIRKPFHTDSPSIQGQWHPFTNKPTTQGGLRPGEAQDPAPAQNAAELLGEGAGPCGRPVVVLPQEHVAVAIHPAQPAGQCHQPIAPSPSSPSSSSPGHWPETVCSCTAEPPALPARATRPPCSGSCLILSNLCSSPCAVPSFLPPHCPCTDHCVVSVKAA</sequence>
<evidence type="ECO:0000256" key="2">
    <source>
        <dbReference type="ARBA" id="ARBA00006073"/>
    </source>
</evidence>
<dbReference type="PANTHER" id="PTHR21396">
    <property type="entry name" value="39S RIBOSOMAL PROTEIN L43"/>
    <property type="match status" value="1"/>
</dbReference>
<evidence type="ECO:0000313" key="11">
    <source>
        <dbReference type="EMBL" id="KAF6322604.1"/>
    </source>
</evidence>
<protein>
    <recommendedName>
        <fullName evidence="7">Large ribosomal subunit protein mL43</fullName>
    </recommendedName>
    <alternativeName>
        <fullName evidence="8">39S ribosomal protein L43, mitochondrial</fullName>
    </alternativeName>
</protein>
<name>A0A7J7VBW0_PIPKU</name>
<dbReference type="FunFam" id="3.40.30.10:FF:000078">
    <property type="entry name" value="39S ribosomal protein L43, mitochondrial"/>
    <property type="match status" value="1"/>
</dbReference>
<evidence type="ECO:0000256" key="8">
    <source>
        <dbReference type="ARBA" id="ARBA00077366"/>
    </source>
</evidence>
<dbReference type="SMART" id="SM00916">
    <property type="entry name" value="L51_S25_CI-B8"/>
    <property type="match status" value="1"/>
</dbReference>
<comment type="subcellular location">
    <subcellularLocation>
        <location evidence="1">Mitochondrion</location>
    </subcellularLocation>
</comment>
<feature type="domain" description="Ribosomal protein/NADH dehydrogenase" evidence="10">
    <location>
        <begin position="35"/>
        <end position="108"/>
    </location>
</feature>
<dbReference type="InterPro" id="IPR007741">
    <property type="entry name" value="Ribosomal_mL43/mS25/NADH_DH"/>
</dbReference>
<evidence type="ECO:0000313" key="12">
    <source>
        <dbReference type="Proteomes" id="UP000558488"/>
    </source>
</evidence>
<evidence type="ECO:0000256" key="6">
    <source>
        <dbReference type="ARBA" id="ARBA00023274"/>
    </source>
</evidence>
<evidence type="ECO:0000256" key="9">
    <source>
        <dbReference type="SAM" id="MobiDB-lite"/>
    </source>
</evidence>
<dbReference type="GO" id="GO:0005762">
    <property type="term" value="C:mitochondrial large ribosomal subunit"/>
    <property type="evidence" value="ECO:0007669"/>
    <property type="project" value="TreeGrafter"/>
</dbReference>
<dbReference type="InterPro" id="IPR039927">
    <property type="entry name" value="Ribosomal_mL43"/>
</dbReference>
<dbReference type="GO" id="GO:0032543">
    <property type="term" value="P:mitochondrial translation"/>
    <property type="evidence" value="ECO:0007669"/>
    <property type="project" value="InterPro"/>
</dbReference>
<dbReference type="Pfam" id="PF05047">
    <property type="entry name" value="L51_S25_CI-B8"/>
    <property type="match status" value="1"/>
</dbReference>
<keyword evidence="6" id="KW-0687">Ribonucleoprotein</keyword>
<dbReference type="Proteomes" id="UP000558488">
    <property type="component" value="Unassembled WGS sequence"/>
</dbReference>
<evidence type="ECO:0000259" key="10">
    <source>
        <dbReference type="SMART" id="SM00916"/>
    </source>
</evidence>
<organism evidence="11 12">
    <name type="scientific">Pipistrellus kuhlii</name>
    <name type="common">Kuhl's pipistrelle</name>
    <dbReference type="NCBI Taxonomy" id="59472"/>
    <lineage>
        <taxon>Eukaryota</taxon>
        <taxon>Metazoa</taxon>
        <taxon>Chordata</taxon>
        <taxon>Craniata</taxon>
        <taxon>Vertebrata</taxon>
        <taxon>Euteleostomi</taxon>
        <taxon>Mammalia</taxon>
        <taxon>Eutheria</taxon>
        <taxon>Laurasiatheria</taxon>
        <taxon>Chiroptera</taxon>
        <taxon>Yangochiroptera</taxon>
        <taxon>Vespertilionidae</taxon>
        <taxon>Pipistrellus</taxon>
    </lineage>
</organism>